<keyword evidence="2" id="KW-1185">Reference proteome</keyword>
<gene>
    <name evidence="1" type="ORF">H5410_050021</name>
</gene>
<organism evidence="1 2">
    <name type="scientific">Solanum commersonii</name>
    <name type="common">Commerson's wild potato</name>
    <name type="synonym">Commerson's nightshade</name>
    <dbReference type="NCBI Taxonomy" id="4109"/>
    <lineage>
        <taxon>Eukaryota</taxon>
        <taxon>Viridiplantae</taxon>
        <taxon>Streptophyta</taxon>
        <taxon>Embryophyta</taxon>
        <taxon>Tracheophyta</taxon>
        <taxon>Spermatophyta</taxon>
        <taxon>Magnoliopsida</taxon>
        <taxon>eudicotyledons</taxon>
        <taxon>Gunneridae</taxon>
        <taxon>Pentapetalae</taxon>
        <taxon>asterids</taxon>
        <taxon>lamiids</taxon>
        <taxon>Solanales</taxon>
        <taxon>Solanaceae</taxon>
        <taxon>Solanoideae</taxon>
        <taxon>Solaneae</taxon>
        <taxon>Solanum</taxon>
    </lineage>
</organism>
<reference evidence="1 2" key="1">
    <citation type="submission" date="2020-09" db="EMBL/GenBank/DDBJ databases">
        <title>De no assembly of potato wild relative species, Solanum commersonii.</title>
        <authorList>
            <person name="Cho K."/>
        </authorList>
    </citation>
    <scope>NUCLEOTIDE SEQUENCE [LARGE SCALE GENOMIC DNA]</scope>
    <source>
        <strain evidence="1">LZ3.2</strain>
        <tissue evidence="1">Leaf</tissue>
    </source>
</reference>
<dbReference type="EMBL" id="JACXVP010000010">
    <property type="protein sequence ID" value="KAG5579394.1"/>
    <property type="molecule type" value="Genomic_DNA"/>
</dbReference>
<dbReference type="Proteomes" id="UP000824120">
    <property type="component" value="Chromosome 10"/>
</dbReference>
<name>A0A9J5WUE8_SOLCO</name>
<dbReference type="AlphaFoldDB" id="A0A9J5WUE8"/>
<evidence type="ECO:0000313" key="2">
    <source>
        <dbReference type="Proteomes" id="UP000824120"/>
    </source>
</evidence>
<sequence>MDYEEVNKNEECSWKQKSTSLCLKEDDRITKFSHKRYNNIKTIHVQEVPTIDDPTRINGKITTSIRSYTQKQRCGGVLAILEIVW</sequence>
<evidence type="ECO:0000313" key="1">
    <source>
        <dbReference type="EMBL" id="KAG5579394.1"/>
    </source>
</evidence>
<dbReference type="OrthoDB" id="1935089at2759"/>
<comment type="caution">
    <text evidence="1">The sequence shown here is derived from an EMBL/GenBank/DDBJ whole genome shotgun (WGS) entry which is preliminary data.</text>
</comment>
<accession>A0A9J5WUE8</accession>
<protein>
    <submittedName>
        <fullName evidence="1">Uncharacterized protein</fullName>
    </submittedName>
</protein>
<proteinExistence type="predicted"/>